<evidence type="ECO:0000313" key="2">
    <source>
        <dbReference type="EMBL" id="KAF1985994.1"/>
    </source>
</evidence>
<name>A0A6G1GYV4_9PEZI</name>
<evidence type="ECO:0000313" key="3">
    <source>
        <dbReference type="Proteomes" id="UP000800041"/>
    </source>
</evidence>
<proteinExistence type="predicted"/>
<protein>
    <submittedName>
        <fullName evidence="2">Uncharacterized protein</fullName>
    </submittedName>
</protein>
<feature type="compositionally biased region" description="Low complexity" evidence="1">
    <location>
        <begin position="408"/>
        <end position="427"/>
    </location>
</feature>
<dbReference type="AlphaFoldDB" id="A0A6G1GYV4"/>
<dbReference type="Proteomes" id="UP000800041">
    <property type="component" value="Unassembled WGS sequence"/>
</dbReference>
<reference evidence="2" key="1">
    <citation type="journal article" date="2020" name="Stud. Mycol.">
        <title>101 Dothideomycetes genomes: a test case for predicting lifestyles and emergence of pathogens.</title>
        <authorList>
            <person name="Haridas S."/>
            <person name="Albert R."/>
            <person name="Binder M."/>
            <person name="Bloem J."/>
            <person name="Labutti K."/>
            <person name="Salamov A."/>
            <person name="Andreopoulos B."/>
            <person name="Baker S."/>
            <person name="Barry K."/>
            <person name="Bills G."/>
            <person name="Bluhm B."/>
            <person name="Cannon C."/>
            <person name="Castanera R."/>
            <person name="Culley D."/>
            <person name="Daum C."/>
            <person name="Ezra D."/>
            <person name="Gonzalez J."/>
            <person name="Henrissat B."/>
            <person name="Kuo A."/>
            <person name="Liang C."/>
            <person name="Lipzen A."/>
            <person name="Lutzoni F."/>
            <person name="Magnuson J."/>
            <person name="Mondo S."/>
            <person name="Nolan M."/>
            <person name="Ohm R."/>
            <person name="Pangilinan J."/>
            <person name="Park H.-J."/>
            <person name="Ramirez L."/>
            <person name="Alfaro M."/>
            <person name="Sun H."/>
            <person name="Tritt A."/>
            <person name="Yoshinaga Y."/>
            <person name="Zwiers L.-H."/>
            <person name="Turgeon B."/>
            <person name="Goodwin S."/>
            <person name="Spatafora J."/>
            <person name="Crous P."/>
            <person name="Grigoriev I."/>
        </authorList>
    </citation>
    <scope>NUCLEOTIDE SEQUENCE</scope>
    <source>
        <strain evidence="2">CBS 113979</strain>
    </source>
</reference>
<gene>
    <name evidence="2" type="ORF">K402DRAFT_97020</name>
</gene>
<feature type="region of interest" description="Disordered" evidence="1">
    <location>
        <begin position="213"/>
        <end position="240"/>
    </location>
</feature>
<feature type="compositionally biased region" description="Basic and acidic residues" evidence="1">
    <location>
        <begin position="394"/>
        <end position="403"/>
    </location>
</feature>
<sequence>MTNPILLLAIAAGCARRPTSLKYFSPTSSTYHNPTDRPYRHLVNRGMWNGKTGCWREDIGGVPELLPFGTAPMVVMSDVNSNSSPFDWTRLTPPQEVQAEGWNNAGDSFSSPIEIISSPIQSFSSSCLSGATETDTGSFESLREAEYNYLQSLSAPFTNSIVEPGIPDKQNCRPYPKSCDENGHGLGYAFGFNYGYPSPPLQPAWLSDAESSPLRATSIPSPTPIQNITNTNANNERRGLNRQSVPTSLWLPSRDSPAPVFLTTENELTKTDPQLPPSPPSEHIHIKQEESEDEKYSPTSGYFYRYPTPVETDLSMSTSASSVSTEIETEREISVPSPTPVLNVTRKEWRAAARGFQASGSLWMDGEEFDTASSPSGGMPLHQTKSFGVDEMEGELREQEGKRSGYVTPPATAISISSTSSTSTSTSRDFQTARERYRTPPPSYSDHS</sequence>
<dbReference type="EMBL" id="ML977159">
    <property type="protein sequence ID" value="KAF1985994.1"/>
    <property type="molecule type" value="Genomic_DNA"/>
</dbReference>
<evidence type="ECO:0000256" key="1">
    <source>
        <dbReference type="SAM" id="MobiDB-lite"/>
    </source>
</evidence>
<accession>A0A6G1GYV4</accession>
<feature type="region of interest" description="Disordered" evidence="1">
    <location>
        <begin position="366"/>
        <end position="448"/>
    </location>
</feature>
<feature type="compositionally biased region" description="Pro residues" evidence="1">
    <location>
        <begin position="439"/>
        <end position="448"/>
    </location>
</feature>
<keyword evidence="3" id="KW-1185">Reference proteome</keyword>
<organism evidence="2 3">
    <name type="scientific">Aulographum hederae CBS 113979</name>
    <dbReference type="NCBI Taxonomy" id="1176131"/>
    <lineage>
        <taxon>Eukaryota</taxon>
        <taxon>Fungi</taxon>
        <taxon>Dikarya</taxon>
        <taxon>Ascomycota</taxon>
        <taxon>Pezizomycotina</taxon>
        <taxon>Dothideomycetes</taxon>
        <taxon>Pleosporomycetidae</taxon>
        <taxon>Aulographales</taxon>
        <taxon>Aulographaceae</taxon>
    </lineage>
</organism>
<feature type="region of interest" description="Disordered" evidence="1">
    <location>
        <begin position="268"/>
        <end position="299"/>
    </location>
</feature>
<feature type="compositionally biased region" description="Polar residues" evidence="1">
    <location>
        <begin position="214"/>
        <end position="234"/>
    </location>
</feature>